<dbReference type="AlphaFoldDB" id="A0A1R1XEK3"/>
<proteinExistence type="predicted"/>
<accession>A0A1R1XEK3</accession>
<organism evidence="1 2">
    <name type="scientific">Smittium culicis</name>
    <dbReference type="NCBI Taxonomy" id="133412"/>
    <lineage>
        <taxon>Eukaryota</taxon>
        <taxon>Fungi</taxon>
        <taxon>Fungi incertae sedis</taxon>
        <taxon>Zoopagomycota</taxon>
        <taxon>Kickxellomycotina</taxon>
        <taxon>Harpellomycetes</taxon>
        <taxon>Harpellales</taxon>
        <taxon>Legeriomycetaceae</taxon>
        <taxon>Smittium</taxon>
    </lineage>
</organism>
<keyword evidence="2" id="KW-1185">Reference proteome</keyword>
<protein>
    <submittedName>
        <fullName evidence="1">Uncharacterized protein</fullName>
    </submittedName>
</protein>
<dbReference type="EMBL" id="LSSM01005267">
    <property type="protein sequence ID" value="OMJ13023.1"/>
    <property type="molecule type" value="Genomic_DNA"/>
</dbReference>
<evidence type="ECO:0000313" key="2">
    <source>
        <dbReference type="Proteomes" id="UP000187429"/>
    </source>
</evidence>
<dbReference type="Proteomes" id="UP000187429">
    <property type="component" value="Unassembled WGS sequence"/>
</dbReference>
<comment type="caution">
    <text evidence="1">The sequence shown here is derived from an EMBL/GenBank/DDBJ whole genome shotgun (WGS) entry which is preliminary data.</text>
</comment>
<sequence length="77" mass="8330">MQLRITATCSTTAAAVAASFLVSFVELPGNNRRIHLVLHIVHALQERRITAADHHKRLHEYTTIAAASIAATTTTAP</sequence>
<evidence type="ECO:0000313" key="1">
    <source>
        <dbReference type="EMBL" id="OMJ13023.1"/>
    </source>
</evidence>
<reference evidence="2" key="1">
    <citation type="submission" date="2017-01" db="EMBL/GenBank/DDBJ databases">
        <authorList>
            <person name="Wang Y."/>
            <person name="White M."/>
            <person name="Kvist S."/>
            <person name="Moncalvo J.-M."/>
        </authorList>
    </citation>
    <scope>NUCLEOTIDE SEQUENCE [LARGE SCALE GENOMIC DNA]</scope>
    <source>
        <strain evidence="2">ID-206-W2</strain>
    </source>
</reference>
<gene>
    <name evidence="1" type="ORF">AYI69_g9160</name>
</gene>
<name>A0A1R1XEK3_9FUNG</name>